<dbReference type="GO" id="GO:0006353">
    <property type="term" value="P:DNA-templated transcription termination"/>
    <property type="evidence" value="ECO:0007669"/>
    <property type="project" value="UniProtKB-UniRule"/>
</dbReference>
<evidence type="ECO:0000259" key="7">
    <source>
        <dbReference type="Pfam" id="PF01029"/>
    </source>
</evidence>
<dbReference type="GO" id="GO:0005829">
    <property type="term" value="C:cytosol"/>
    <property type="evidence" value="ECO:0007669"/>
    <property type="project" value="TreeGrafter"/>
</dbReference>
<feature type="domain" description="NusB/RsmB/TIM44" evidence="7">
    <location>
        <begin position="14"/>
        <end position="153"/>
    </location>
</feature>
<reference evidence="8" key="1">
    <citation type="journal article" date="2020" name="mSystems">
        <title>Genome- and Community-Level Interaction Insights into Carbon Utilization and Element Cycling Functions of Hydrothermarchaeota in Hydrothermal Sediment.</title>
        <authorList>
            <person name="Zhou Z."/>
            <person name="Liu Y."/>
            <person name="Xu W."/>
            <person name="Pan J."/>
            <person name="Luo Z.H."/>
            <person name="Li M."/>
        </authorList>
    </citation>
    <scope>NUCLEOTIDE SEQUENCE [LARGE SCALE GENOMIC DNA]</scope>
    <source>
        <strain evidence="8">HyVt-365</strain>
    </source>
</reference>
<evidence type="ECO:0000313" key="8">
    <source>
        <dbReference type="EMBL" id="HEB13838.1"/>
    </source>
</evidence>
<comment type="caution">
    <text evidence="8">The sequence shown here is derived from an EMBL/GenBank/DDBJ whole genome shotgun (WGS) entry which is preliminary data.</text>
</comment>
<dbReference type="PANTHER" id="PTHR11078">
    <property type="entry name" value="N UTILIZATION SUBSTANCE PROTEIN B-RELATED"/>
    <property type="match status" value="1"/>
</dbReference>
<dbReference type="InterPro" id="IPR035926">
    <property type="entry name" value="NusB-like_sf"/>
</dbReference>
<dbReference type="InterPro" id="IPR011605">
    <property type="entry name" value="NusB_fam"/>
</dbReference>
<dbReference type="Pfam" id="PF01029">
    <property type="entry name" value="NusB"/>
    <property type="match status" value="1"/>
</dbReference>
<comment type="similarity">
    <text evidence="1 6">Belongs to the NusB family.</text>
</comment>
<evidence type="ECO:0000256" key="3">
    <source>
        <dbReference type="ARBA" id="ARBA00022884"/>
    </source>
</evidence>
<dbReference type="Proteomes" id="UP000885744">
    <property type="component" value="Unassembled WGS sequence"/>
</dbReference>
<gene>
    <name evidence="6 8" type="primary">nusB</name>
    <name evidence="8" type="ORF">ENI09_00295</name>
</gene>
<protein>
    <recommendedName>
        <fullName evidence="6">Transcription antitermination protein NusB</fullName>
    </recommendedName>
    <alternativeName>
        <fullName evidence="6">Antitermination factor NusB</fullName>
    </alternativeName>
</protein>
<accession>A0A7C1SRG2</accession>
<dbReference type="GO" id="GO:0031564">
    <property type="term" value="P:transcription antitermination"/>
    <property type="evidence" value="ECO:0007669"/>
    <property type="project" value="UniProtKB-KW"/>
</dbReference>
<keyword evidence="3 6" id="KW-0694">RNA-binding</keyword>
<evidence type="ECO:0000256" key="2">
    <source>
        <dbReference type="ARBA" id="ARBA00022814"/>
    </source>
</evidence>
<evidence type="ECO:0000256" key="4">
    <source>
        <dbReference type="ARBA" id="ARBA00023015"/>
    </source>
</evidence>
<dbReference type="NCBIfam" id="TIGR01951">
    <property type="entry name" value="nusB"/>
    <property type="match status" value="1"/>
</dbReference>
<comment type="function">
    <text evidence="6">Involved in transcription antitermination. Required for transcription of ribosomal RNA (rRNA) genes. Binds specifically to the boxA antiterminator sequence of the ribosomal RNA (rrn) operons.</text>
</comment>
<dbReference type="Gene3D" id="1.10.940.10">
    <property type="entry name" value="NusB-like"/>
    <property type="match status" value="1"/>
</dbReference>
<dbReference type="HAMAP" id="MF_00073">
    <property type="entry name" value="NusB"/>
    <property type="match status" value="1"/>
</dbReference>
<organism evidence="8">
    <name type="scientific">candidate division WWE3 bacterium</name>
    <dbReference type="NCBI Taxonomy" id="2053526"/>
    <lineage>
        <taxon>Bacteria</taxon>
        <taxon>Katanobacteria</taxon>
    </lineage>
</organism>
<sequence length="171" mass="18925">MTNDAKESKRDPRHEARRVALAILFEKAFHSTDIKESLVRINELYNERSGIASDSKITSEENSVDQKLRIAITEGVAGKREELDKIISATAPAWPTDQINKVDLIALRIAIWELLFAKNVPQKVAIDEAIEIAKEFGGTSSGSFVNGVLGTVVEKYIEGEKSPEEDEDVEA</sequence>
<dbReference type="EMBL" id="DRHH01000010">
    <property type="protein sequence ID" value="HEB13838.1"/>
    <property type="molecule type" value="Genomic_DNA"/>
</dbReference>
<keyword evidence="4 6" id="KW-0805">Transcription regulation</keyword>
<name>A0A7C1SRG2_UNCKA</name>
<dbReference type="SUPFAM" id="SSF48013">
    <property type="entry name" value="NusB-like"/>
    <property type="match status" value="1"/>
</dbReference>
<dbReference type="AlphaFoldDB" id="A0A7C1SRG2"/>
<dbReference type="PANTHER" id="PTHR11078:SF3">
    <property type="entry name" value="ANTITERMINATION NUSB DOMAIN-CONTAINING PROTEIN"/>
    <property type="match status" value="1"/>
</dbReference>
<proteinExistence type="inferred from homology"/>
<evidence type="ECO:0000256" key="5">
    <source>
        <dbReference type="ARBA" id="ARBA00023163"/>
    </source>
</evidence>
<dbReference type="GO" id="GO:0003723">
    <property type="term" value="F:RNA binding"/>
    <property type="evidence" value="ECO:0007669"/>
    <property type="project" value="UniProtKB-UniRule"/>
</dbReference>
<keyword evidence="2 6" id="KW-0889">Transcription antitermination</keyword>
<dbReference type="InterPro" id="IPR006027">
    <property type="entry name" value="NusB_RsmB_TIM44"/>
</dbReference>
<evidence type="ECO:0000256" key="1">
    <source>
        <dbReference type="ARBA" id="ARBA00005952"/>
    </source>
</evidence>
<evidence type="ECO:0000256" key="6">
    <source>
        <dbReference type="HAMAP-Rule" id="MF_00073"/>
    </source>
</evidence>
<keyword evidence="5 6" id="KW-0804">Transcription</keyword>